<dbReference type="OrthoDB" id="99432at2759"/>
<dbReference type="AlphaFoldDB" id="A0A9P6HCJ3"/>
<keyword evidence="3" id="KW-1185">Reference proteome</keyword>
<dbReference type="Proteomes" id="UP000736335">
    <property type="component" value="Unassembled WGS sequence"/>
</dbReference>
<comment type="caution">
    <text evidence="2">The sequence shown here is derived from an EMBL/GenBank/DDBJ whole genome shotgun (WGS) entry which is preliminary data.</text>
</comment>
<organism evidence="2 3">
    <name type="scientific">Thelephora terrestris</name>
    <dbReference type="NCBI Taxonomy" id="56493"/>
    <lineage>
        <taxon>Eukaryota</taxon>
        <taxon>Fungi</taxon>
        <taxon>Dikarya</taxon>
        <taxon>Basidiomycota</taxon>
        <taxon>Agaricomycotina</taxon>
        <taxon>Agaricomycetes</taxon>
        <taxon>Thelephorales</taxon>
        <taxon>Thelephoraceae</taxon>
        <taxon>Thelephora</taxon>
    </lineage>
</organism>
<sequence length="154" mass="17467">MSDSYDPPEDNIEATPAPHSKPTPRVRTRRLKSSLLSQESIYQPSTKGTDILERISQIFNPETQSRCEADHASSMFQSHQLILLQFQIRDLNNTILSLCSQADDAERHRVNADCRADRLQNQLDINFAVTHARLFRSTTQVPRHTSPISISSLP</sequence>
<dbReference type="EMBL" id="WIUZ02000012">
    <property type="protein sequence ID" value="KAF9782440.1"/>
    <property type="molecule type" value="Genomic_DNA"/>
</dbReference>
<evidence type="ECO:0000313" key="3">
    <source>
        <dbReference type="Proteomes" id="UP000736335"/>
    </source>
</evidence>
<gene>
    <name evidence="2" type="ORF">BJ322DRAFT_1111303</name>
</gene>
<reference evidence="2" key="2">
    <citation type="submission" date="2020-11" db="EMBL/GenBank/DDBJ databases">
        <authorList>
            <consortium name="DOE Joint Genome Institute"/>
            <person name="Kuo A."/>
            <person name="Miyauchi S."/>
            <person name="Kiss E."/>
            <person name="Drula E."/>
            <person name="Kohler A."/>
            <person name="Sanchez-Garcia M."/>
            <person name="Andreopoulos B."/>
            <person name="Barry K.W."/>
            <person name="Bonito G."/>
            <person name="Buee M."/>
            <person name="Carver A."/>
            <person name="Chen C."/>
            <person name="Cichocki N."/>
            <person name="Clum A."/>
            <person name="Culley D."/>
            <person name="Crous P.W."/>
            <person name="Fauchery L."/>
            <person name="Girlanda M."/>
            <person name="Hayes R."/>
            <person name="Keri Z."/>
            <person name="Labutti K."/>
            <person name="Lipzen A."/>
            <person name="Lombard V."/>
            <person name="Magnuson J."/>
            <person name="Maillard F."/>
            <person name="Morin E."/>
            <person name="Murat C."/>
            <person name="Nolan M."/>
            <person name="Ohm R."/>
            <person name="Pangilinan J."/>
            <person name="Pereira M."/>
            <person name="Perotto S."/>
            <person name="Peter M."/>
            <person name="Riley R."/>
            <person name="Sitrit Y."/>
            <person name="Stielow B."/>
            <person name="Szollosi G."/>
            <person name="Zifcakova L."/>
            <person name="Stursova M."/>
            <person name="Spatafora J.W."/>
            <person name="Tedersoo L."/>
            <person name="Vaario L.-M."/>
            <person name="Yamada A."/>
            <person name="Yan M."/>
            <person name="Wang P."/>
            <person name="Xu J."/>
            <person name="Bruns T."/>
            <person name="Baldrian P."/>
            <person name="Vilgalys R."/>
            <person name="Henrissat B."/>
            <person name="Grigoriev I.V."/>
            <person name="Hibbett D."/>
            <person name="Nagy L.G."/>
            <person name="Martin F.M."/>
        </authorList>
    </citation>
    <scope>NUCLEOTIDE SEQUENCE</scope>
    <source>
        <strain evidence="2">UH-Tt-Lm1</strain>
    </source>
</reference>
<reference evidence="2" key="1">
    <citation type="journal article" date="2020" name="Nat. Commun.">
        <title>Large-scale genome sequencing of mycorrhizal fungi provides insights into the early evolution of symbiotic traits.</title>
        <authorList>
            <person name="Miyauchi S."/>
            <person name="Kiss E."/>
            <person name="Kuo A."/>
            <person name="Drula E."/>
            <person name="Kohler A."/>
            <person name="Sanchez-Garcia M."/>
            <person name="Morin E."/>
            <person name="Andreopoulos B."/>
            <person name="Barry K.W."/>
            <person name="Bonito G."/>
            <person name="Buee M."/>
            <person name="Carver A."/>
            <person name="Chen C."/>
            <person name="Cichocki N."/>
            <person name="Clum A."/>
            <person name="Culley D."/>
            <person name="Crous P.W."/>
            <person name="Fauchery L."/>
            <person name="Girlanda M."/>
            <person name="Hayes R.D."/>
            <person name="Keri Z."/>
            <person name="LaButti K."/>
            <person name="Lipzen A."/>
            <person name="Lombard V."/>
            <person name="Magnuson J."/>
            <person name="Maillard F."/>
            <person name="Murat C."/>
            <person name="Nolan M."/>
            <person name="Ohm R.A."/>
            <person name="Pangilinan J."/>
            <person name="Pereira M.F."/>
            <person name="Perotto S."/>
            <person name="Peter M."/>
            <person name="Pfister S."/>
            <person name="Riley R."/>
            <person name="Sitrit Y."/>
            <person name="Stielow J.B."/>
            <person name="Szollosi G."/>
            <person name="Zifcakova L."/>
            <person name="Stursova M."/>
            <person name="Spatafora J.W."/>
            <person name="Tedersoo L."/>
            <person name="Vaario L.M."/>
            <person name="Yamada A."/>
            <person name="Yan M."/>
            <person name="Wang P."/>
            <person name="Xu J."/>
            <person name="Bruns T."/>
            <person name="Baldrian P."/>
            <person name="Vilgalys R."/>
            <person name="Dunand C."/>
            <person name="Henrissat B."/>
            <person name="Grigoriev I.V."/>
            <person name="Hibbett D."/>
            <person name="Nagy L.G."/>
            <person name="Martin F.M."/>
        </authorList>
    </citation>
    <scope>NUCLEOTIDE SEQUENCE</scope>
    <source>
        <strain evidence="2">UH-Tt-Lm1</strain>
    </source>
</reference>
<feature type="region of interest" description="Disordered" evidence="1">
    <location>
        <begin position="1"/>
        <end position="28"/>
    </location>
</feature>
<protein>
    <submittedName>
        <fullName evidence="2">Uncharacterized protein</fullName>
    </submittedName>
</protein>
<accession>A0A9P6HCJ3</accession>
<evidence type="ECO:0000313" key="2">
    <source>
        <dbReference type="EMBL" id="KAF9782440.1"/>
    </source>
</evidence>
<proteinExistence type="predicted"/>
<feature type="compositionally biased region" description="Acidic residues" evidence="1">
    <location>
        <begin position="1"/>
        <end position="12"/>
    </location>
</feature>
<evidence type="ECO:0000256" key="1">
    <source>
        <dbReference type="SAM" id="MobiDB-lite"/>
    </source>
</evidence>
<name>A0A9P6HCJ3_9AGAM</name>